<accession>A0A931H0L4</accession>
<name>A0A931H0L4_9BACT</name>
<gene>
    <name evidence="1" type="ORF">I5907_21505</name>
</gene>
<dbReference type="Pfam" id="PF16702">
    <property type="entry name" value="DUF5063"/>
    <property type="match status" value="1"/>
</dbReference>
<dbReference type="Proteomes" id="UP000628448">
    <property type="component" value="Unassembled WGS sequence"/>
</dbReference>
<dbReference type="AlphaFoldDB" id="A0A931H0L4"/>
<organism evidence="1 2">
    <name type="scientific">Panacibacter microcysteis</name>
    <dbReference type="NCBI Taxonomy" id="2793269"/>
    <lineage>
        <taxon>Bacteria</taxon>
        <taxon>Pseudomonadati</taxon>
        <taxon>Bacteroidota</taxon>
        <taxon>Chitinophagia</taxon>
        <taxon>Chitinophagales</taxon>
        <taxon>Chitinophagaceae</taxon>
        <taxon>Panacibacter</taxon>
    </lineage>
</organism>
<reference evidence="1" key="1">
    <citation type="submission" date="2020-11" db="EMBL/GenBank/DDBJ databases">
        <title>Bacterial whole genome sequence for Panacibacter sp. DH6.</title>
        <authorList>
            <person name="Le V."/>
            <person name="Ko S."/>
            <person name="Ahn C.-Y."/>
            <person name="Oh H.-M."/>
        </authorList>
    </citation>
    <scope>NUCLEOTIDE SEQUENCE</scope>
    <source>
        <strain evidence="1">DH6</strain>
    </source>
</reference>
<dbReference type="EMBL" id="JADWYR010000008">
    <property type="protein sequence ID" value="MBG9378824.1"/>
    <property type="molecule type" value="Genomic_DNA"/>
</dbReference>
<proteinExistence type="predicted"/>
<evidence type="ECO:0000313" key="1">
    <source>
        <dbReference type="EMBL" id="MBG9378824.1"/>
    </source>
</evidence>
<dbReference type="InterPro" id="IPR038312">
    <property type="entry name" value="DUF5063_sf"/>
</dbReference>
<keyword evidence="2" id="KW-1185">Reference proteome</keyword>
<dbReference type="InterPro" id="IPR032025">
    <property type="entry name" value="DUF5063"/>
</dbReference>
<evidence type="ECO:0000313" key="2">
    <source>
        <dbReference type="Proteomes" id="UP000628448"/>
    </source>
</evidence>
<dbReference type="Gene3D" id="1.20.120.1550">
    <property type="entry name" value="Protein of unknown function DUF5063"/>
    <property type="match status" value="1"/>
</dbReference>
<sequence>MTQPDDISLDDILATKAFQNFVESARHFCLLIETHQSDNPKEFLQTIKRHLSALYALGLDIPHIYLTSDLDLSVDLSDTEKKTIRQFISDRVPFSYYWIVLNPVDMKNLADLGTGDLLDDLEDIYCDIKCGLIMLDKDDFNAKENGVWKLKFDYDSHWSTHCIEALQVIHDYIADN</sequence>
<dbReference type="RefSeq" id="WP_196992929.1">
    <property type="nucleotide sequence ID" value="NZ_JADWYR010000008.1"/>
</dbReference>
<protein>
    <submittedName>
        <fullName evidence="1">DUF5063 domain-containing protein</fullName>
    </submittedName>
</protein>
<comment type="caution">
    <text evidence="1">The sequence shown here is derived from an EMBL/GenBank/DDBJ whole genome shotgun (WGS) entry which is preliminary data.</text>
</comment>